<name>A0A8H2VV79_9HELO</name>
<comment type="caution">
    <text evidence="1">The sequence shown here is derived from an EMBL/GenBank/DDBJ whole genome shotgun (WGS) entry which is preliminary data.</text>
</comment>
<protein>
    <submittedName>
        <fullName evidence="1">238bbbf9-3ddf-47de-80bb-47399045db6a</fullName>
    </submittedName>
</protein>
<gene>
    <name evidence="1" type="ORF">SCLTRI_LOCUS5134</name>
</gene>
<evidence type="ECO:0000313" key="2">
    <source>
        <dbReference type="Proteomes" id="UP000624404"/>
    </source>
</evidence>
<keyword evidence="2" id="KW-1185">Reference proteome</keyword>
<dbReference type="Proteomes" id="UP000624404">
    <property type="component" value="Unassembled WGS sequence"/>
</dbReference>
<evidence type="ECO:0000313" key="1">
    <source>
        <dbReference type="EMBL" id="CAD6445348.1"/>
    </source>
</evidence>
<dbReference type="EMBL" id="CAJHIA010000014">
    <property type="protein sequence ID" value="CAD6445348.1"/>
    <property type="molecule type" value="Genomic_DNA"/>
</dbReference>
<proteinExistence type="predicted"/>
<dbReference type="OrthoDB" id="3472142at2759"/>
<accession>A0A8H2VV79</accession>
<sequence>MMEFFNCMRDLANKLRECTTSHPHGSSSSDDLSKKLKELNSYLSIICVRFGGVHNSPSQDSNNISSEGLSRILISIHSKLEAVLNEIDEQFRRNCPSGDIVYIWRSEILGPVLKSIDIENQKLKVLIDTFDPDADDENSILLETRNQRSQKIDQYFEAELQRWGLGVSQPGRHDNKFKWNQLNDKDYLNRIFQNTLCNALSGSWETYIHCFTLNLQIAREHREPPGRWIHLVICSYYLMSARDSQEYSTSFEDPQDSDIRETGFTLDHYVTQLEILLFHNLTVLETQYLDPNFVEERTKINALLLSMPRIPQSPPILQDHHESISTAPTVSLEENDKLADLQKEYALKLRIDAKGELTLDFDGPPDWPESLQKFRGLDLRKASIRPKYPLEKFYRCDLIIKRGHSRGTDATDGHLIFQSSTHWMQFQNALTGYNVFVEFKHGIRLRILRNFGSIRKDNILGGLQIWLKGSDKDKEFIRIESKPPLQGASISISSSATSRTTFASMFMLKAKEVISRSHLIPIDEGICFRIEKPVAPLVVMFVESVSEGKEIKPGQILTFKLKANSRLGKENCTSDNENLRCFLHNVILCDLEIGRPLKLPQERKRICWIEISFTKPEELNVFTEELELARRIYYSRIAEHNSEVQFFHQ</sequence>
<dbReference type="AlphaFoldDB" id="A0A8H2VV79"/>
<reference evidence="1" key="1">
    <citation type="submission" date="2020-10" db="EMBL/GenBank/DDBJ databases">
        <authorList>
            <person name="Kusch S."/>
        </authorList>
    </citation>
    <scope>NUCLEOTIDE SEQUENCE</scope>
    <source>
        <strain evidence="1">SwB9</strain>
    </source>
</reference>
<organism evidence="1 2">
    <name type="scientific">Sclerotinia trifoliorum</name>
    <dbReference type="NCBI Taxonomy" id="28548"/>
    <lineage>
        <taxon>Eukaryota</taxon>
        <taxon>Fungi</taxon>
        <taxon>Dikarya</taxon>
        <taxon>Ascomycota</taxon>
        <taxon>Pezizomycotina</taxon>
        <taxon>Leotiomycetes</taxon>
        <taxon>Helotiales</taxon>
        <taxon>Sclerotiniaceae</taxon>
        <taxon>Sclerotinia</taxon>
    </lineage>
</organism>